<feature type="coiled-coil region" evidence="1">
    <location>
        <begin position="119"/>
        <end position="204"/>
    </location>
</feature>
<keyword evidence="1" id="KW-0175">Coiled coil</keyword>
<gene>
    <name evidence="2" type="ordered locus">HBHAL_4919</name>
</gene>
<evidence type="ECO:0000313" key="2">
    <source>
        <dbReference type="EMBL" id="CCG47256.1"/>
    </source>
</evidence>
<dbReference type="PATRIC" id="fig|866895.3.peg.3957"/>
<accession>I0JSY4</accession>
<protein>
    <recommendedName>
        <fullName evidence="4">HTH merR-type domain-containing protein</fullName>
    </recommendedName>
</protein>
<dbReference type="Proteomes" id="UP000007397">
    <property type="component" value="Chromosome"/>
</dbReference>
<dbReference type="KEGG" id="hhd:HBHAL_4919"/>
<keyword evidence="3" id="KW-1185">Reference proteome</keyword>
<evidence type="ECO:0000313" key="3">
    <source>
        <dbReference type="Proteomes" id="UP000007397"/>
    </source>
</evidence>
<organism evidence="2 3">
    <name type="scientific">Halobacillus halophilus (strain ATCC 35676 / DSM 2266 / JCM 20832 / KCTC 3685 / LMG 17431 / NBRC 102448 / NCIMB 2269)</name>
    <name type="common">Sporosarcina halophila</name>
    <dbReference type="NCBI Taxonomy" id="866895"/>
    <lineage>
        <taxon>Bacteria</taxon>
        <taxon>Bacillati</taxon>
        <taxon>Bacillota</taxon>
        <taxon>Bacilli</taxon>
        <taxon>Bacillales</taxon>
        <taxon>Bacillaceae</taxon>
        <taxon>Halobacillus</taxon>
    </lineage>
</organism>
<dbReference type="SUPFAM" id="SSF58100">
    <property type="entry name" value="Bacterial hemolysins"/>
    <property type="match status" value="1"/>
</dbReference>
<dbReference type="EMBL" id="HE717023">
    <property type="protein sequence ID" value="CCG47256.1"/>
    <property type="molecule type" value="Genomic_DNA"/>
</dbReference>
<dbReference type="eggNOG" id="ENOG5033RR8">
    <property type="taxonomic scope" value="Bacteria"/>
</dbReference>
<evidence type="ECO:0000256" key="1">
    <source>
        <dbReference type="SAM" id="Coils"/>
    </source>
</evidence>
<evidence type="ECO:0008006" key="4">
    <source>
        <dbReference type="Google" id="ProtNLM"/>
    </source>
</evidence>
<name>I0JSY4_HALH3</name>
<dbReference type="AlphaFoldDB" id="I0JSY4"/>
<reference evidence="2 3" key="1">
    <citation type="journal article" date="2013" name="Environ. Microbiol.">
        <title>Chloride and organic osmolytes: a hybrid strategy to cope with elevated salinities by the moderately halophilic, chloride-dependent bacterium Halobacillus halophilus.</title>
        <authorList>
            <person name="Saum S.H."/>
            <person name="Pfeiffer F."/>
            <person name="Palm P."/>
            <person name="Rampp M."/>
            <person name="Schuster S.C."/>
            <person name="Muller V."/>
            <person name="Oesterhelt D."/>
        </authorList>
    </citation>
    <scope>NUCLEOTIDE SEQUENCE [LARGE SCALE GENOMIC DNA]</scope>
    <source>
        <strain evidence="3">ATCC 35676 / DSM 2266 / JCM 20832 / KCTC 3685 / LMG 17431 / NBRC 102448 / NCIMB 2269</strain>
    </source>
</reference>
<proteinExistence type="predicted"/>
<sequence length="239" mass="27929">MRSDIQPNEQAFSSKEVAEEVGIATPTVRKYAQILERNGYEFFKNRDRRIFVHSDIEALISIRDTEKPLDVIAQELVEQQTERLKGYKEAGISVPDTYNPSLQNNDQLKEFFRALSSELAATREMNVQLTNDISELKTTMSRLQQDHHHISAGISNSAQKTNAKIEKLSTQQEELYETLLQQEKEKTEALQEEIKNMRAEQNKEWRLQNDFNTRLEGAMRKTEQPKGSWEWFLSLFRKF</sequence>
<dbReference type="HOGENOM" id="CLU_1159798_0_0_9"/>
<dbReference type="RefSeq" id="WP_014645140.1">
    <property type="nucleotide sequence ID" value="NC_017668.1"/>
</dbReference>